<proteinExistence type="predicted"/>
<dbReference type="AlphaFoldDB" id="A0A0F8ZLB1"/>
<name>A0A0F8ZLB1_9ZZZZ</name>
<sequence length="56" mass="6289">MLTLNVSKETWQKVQKAALSEMLATHHPKIAPMVRARHVVNAILLELKIEIKVSDG</sequence>
<evidence type="ECO:0000313" key="1">
    <source>
        <dbReference type="EMBL" id="KKK67194.1"/>
    </source>
</evidence>
<organism evidence="1">
    <name type="scientific">marine sediment metagenome</name>
    <dbReference type="NCBI Taxonomy" id="412755"/>
    <lineage>
        <taxon>unclassified sequences</taxon>
        <taxon>metagenomes</taxon>
        <taxon>ecological metagenomes</taxon>
    </lineage>
</organism>
<comment type="caution">
    <text evidence="1">The sequence shown here is derived from an EMBL/GenBank/DDBJ whole genome shotgun (WGS) entry which is preliminary data.</text>
</comment>
<dbReference type="EMBL" id="LAZR01059728">
    <property type="protein sequence ID" value="KKK67194.1"/>
    <property type="molecule type" value="Genomic_DNA"/>
</dbReference>
<accession>A0A0F8ZLB1</accession>
<protein>
    <submittedName>
        <fullName evidence="1">Uncharacterized protein</fullName>
    </submittedName>
</protein>
<reference evidence="1" key="1">
    <citation type="journal article" date="2015" name="Nature">
        <title>Complex archaea that bridge the gap between prokaryotes and eukaryotes.</title>
        <authorList>
            <person name="Spang A."/>
            <person name="Saw J.H."/>
            <person name="Jorgensen S.L."/>
            <person name="Zaremba-Niedzwiedzka K."/>
            <person name="Martijn J."/>
            <person name="Lind A.E."/>
            <person name="van Eijk R."/>
            <person name="Schleper C."/>
            <person name="Guy L."/>
            <person name="Ettema T.J."/>
        </authorList>
    </citation>
    <scope>NUCLEOTIDE SEQUENCE</scope>
</reference>
<gene>
    <name evidence="1" type="ORF">LCGC14_2956530</name>
</gene>